<sequence length="356" mass="41546">MQQQYKQPWLQSAVIDGLFILSPPFLCLLAIILFPGFFQQKDNDIPVAAWVVLILLIDVGHVWSTLFRTYFDKKMLQQNGQLLVWVPLLALAGSMMLYSVGAGLFWRMLAYLAVFHFVRQQYGFLQLYARTETRTRLERQIDTVTIYTATIFPIVYWHLEANRRFNWFLDGDFYFVPQPNLLPVLTGLYLLIILAYLLKEIHIIWRKKYLNLPRNLVVIGTLLSWYLGIIHYNGDLIFTTFNVLSHGIPYLALVWIFGKRKYKKSKVNTTSFMERISFGTAGILFFLGLVFILAYIEEGFWDALVWRDHESVFAIFASLPLVNDELILTVLVPLLALPQLTHYILDGFIWKVSREK</sequence>
<dbReference type="EMBL" id="JBEOKT010000020">
    <property type="protein sequence ID" value="MER2999229.1"/>
    <property type="molecule type" value="Genomic_DNA"/>
</dbReference>
<evidence type="ECO:0000256" key="1">
    <source>
        <dbReference type="SAM" id="Phobius"/>
    </source>
</evidence>
<proteinExistence type="predicted"/>
<evidence type="ECO:0000313" key="3">
    <source>
        <dbReference type="Proteomes" id="UP001476807"/>
    </source>
</evidence>
<evidence type="ECO:0008006" key="4">
    <source>
        <dbReference type="Google" id="ProtNLM"/>
    </source>
</evidence>
<feature type="transmembrane region" description="Helical" evidence="1">
    <location>
        <begin position="82"/>
        <end position="102"/>
    </location>
</feature>
<dbReference type="Proteomes" id="UP001476807">
    <property type="component" value="Unassembled WGS sequence"/>
</dbReference>
<keyword evidence="1" id="KW-0472">Membrane</keyword>
<feature type="transmembrane region" description="Helical" evidence="1">
    <location>
        <begin position="12"/>
        <end position="35"/>
    </location>
</feature>
<keyword evidence="1" id="KW-0812">Transmembrane</keyword>
<gene>
    <name evidence="2" type="ORF">ABS362_16885</name>
</gene>
<dbReference type="RefSeq" id="WP_350413903.1">
    <property type="nucleotide sequence ID" value="NZ_JBEOKT010000020.1"/>
</dbReference>
<feature type="transmembrane region" description="Helical" evidence="1">
    <location>
        <begin position="326"/>
        <end position="345"/>
    </location>
</feature>
<keyword evidence="1" id="KW-1133">Transmembrane helix</keyword>
<feature type="transmembrane region" description="Helical" evidence="1">
    <location>
        <begin position="278"/>
        <end position="296"/>
    </location>
</feature>
<reference evidence="2 3" key="1">
    <citation type="submission" date="2024-06" db="EMBL/GenBank/DDBJ databases">
        <title>Pontibacter populi HYL7-15.</title>
        <authorList>
            <person name="Kim M.K."/>
        </authorList>
    </citation>
    <scope>NUCLEOTIDE SEQUENCE [LARGE SCALE GENOMIC DNA]</scope>
    <source>
        <strain evidence="2 3">HYL7-15</strain>
    </source>
</reference>
<accession>A0ABV1RXU9</accession>
<protein>
    <recommendedName>
        <fullName evidence="4">Lycopene cyclase domain-containing protein</fullName>
    </recommendedName>
</protein>
<evidence type="ECO:0000313" key="2">
    <source>
        <dbReference type="EMBL" id="MER2999229.1"/>
    </source>
</evidence>
<name>A0ABV1RXU9_9BACT</name>
<organism evidence="2 3">
    <name type="scientific">Pontibacter populi</name>
    <dbReference type="NCBI Taxonomy" id="890055"/>
    <lineage>
        <taxon>Bacteria</taxon>
        <taxon>Pseudomonadati</taxon>
        <taxon>Bacteroidota</taxon>
        <taxon>Cytophagia</taxon>
        <taxon>Cytophagales</taxon>
        <taxon>Hymenobacteraceae</taxon>
        <taxon>Pontibacter</taxon>
    </lineage>
</organism>
<keyword evidence="3" id="KW-1185">Reference proteome</keyword>
<feature type="transmembrane region" description="Helical" evidence="1">
    <location>
        <begin position="210"/>
        <end position="230"/>
    </location>
</feature>
<feature type="transmembrane region" description="Helical" evidence="1">
    <location>
        <begin position="179"/>
        <end position="198"/>
    </location>
</feature>
<feature type="transmembrane region" description="Helical" evidence="1">
    <location>
        <begin position="236"/>
        <end position="257"/>
    </location>
</feature>
<feature type="transmembrane region" description="Helical" evidence="1">
    <location>
        <begin position="47"/>
        <end position="70"/>
    </location>
</feature>
<comment type="caution">
    <text evidence="2">The sequence shown here is derived from an EMBL/GenBank/DDBJ whole genome shotgun (WGS) entry which is preliminary data.</text>
</comment>